<sequence>MVPTQNSGPIVGCTRKQLKKWLQISLLLSHGEQSIKVLLVKPLSIENGWLTSKDLSLRLQFFNIFNYGIYWKK</sequence>
<proteinExistence type="predicted"/>
<accession>A0A0A9FK09</accession>
<reference evidence="1" key="1">
    <citation type="submission" date="2014-09" db="EMBL/GenBank/DDBJ databases">
        <authorList>
            <person name="Magalhaes I.L.F."/>
            <person name="Oliveira U."/>
            <person name="Santos F.R."/>
            <person name="Vidigal T.H.D.A."/>
            <person name="Brescovit A.D."/>
            <person name="Santos A.J."/>
        </authorList>
    </citation>
    <scope>NUCLEOTIDE SEQUENCE</scope>
    <source>
        <tissue evidence="1">Shoot tissue taken approximately 20 cm above the soil surface</tissue>
    </source>
</reference>
<dbReference type="AlphaFoldDB" id="A0A0A9FK09"/>
<evidence type="ECO:0000313" key="1">
    <source>
        <dbReference type="EMBL" id="JAE08588.1"/>
    </source>
</evidence>
<dbReference type="EMBL" id="GBRH01189308">
    <property type="protein sequence ID" value="JAE08588.1"/>
    <property type="molecule type" value="Transcribed_RNA"/>
</dbReference>
<protein>
    <submittedName>
        <fullName evidence="1">Uncharacterized protein</fullName>
    </submittedName>
</protein>
<reference evidence="1" key="2">
    <citation type="journal article" date="2015" name="Data Brief">
        <title>Shoot transcriptome of the giant reed, Arundo donax.</title>
        <authorList>
            <person name="Barrero R.A."/>
            <person name="Guerrero F.D."/>
            <person name="Moolhuijzen P."/>
            <person name="Goolsby J.A."/>
            <person name="Tidwell J."/>
            <person name="Bellgard S.E."/>
            <person name="Bellgard M.I."/>
        </authorList>
    </citation>
    <scope>NUCLEOTIDE SEQUENCE</scope>
    <source>
        <tissue evidence="1">Shoot tissue taken approximately 20 cm above the soil surface</tissue>
    </source>
</reference>
<name>A0A0A9FK09_ARUDO</name>
<organism evidence="1">
    <name type="scientific">Arundo donax</name>
    <name type="common">Giant reed</name>
    <name type="synonym">Donax arundinaceus</name>
    <dbReference type="NCBI Taxonomy" id="35708"/>
    <lineage>
        <taxon>Eukaryota</taxon>
        <taxon>Viridiplantae</taxon>
        <taxon>Streptophyta</taxon>
        <taxon>Embryophyta</taxon>
        <taxon>Tracheophyta</taxon>
        <taxon>Spermatophyta</taxon>
        <taxon>Magnoliopsida</taxon>
        <taxon>Liliopsida</taxon>
        <taxon>Poales</taxon>
        <taxon>Poaceae</taxon>
        <taxon>PACMAD clade</taxon>
        <taxon>Arundinoideae</taxon>
        <taxon>Arundineae</taxon>
        <taxon>Arundo</taxon>
    </lineage>
</organism>